<keyword evidence="7" id="KW-0999">Mitochondrion inner membrane</keyword>
<dbReference type="EC" id="7.1.1.2" evidence="2 16"/>
<feature type="transmembrane region" description="Helical" evidence="16">
    <location>
        <begin position="373"/>
        <end position="399"/>
    </location>
</feature>
<dbReference type="InterPro" id="IPR001516">
    <property type="entry name" value="Proton_antipo_N"/>
</dbReference>
<name>A0A343W6G2_9ANNE</name>
<gene>
    <name evidence="20" type="primary">ND5</name>
</gene>
<dbReference type="GO" id="GO:0008137">
    <property type="term" value="F:NADH dehydrogenase (ubiquinone) activity"/>
    <property type="evidence" value="ECO:0007669"/>
    <property type="project" value="UniProtKB-EC"/>
</dbReference>
<keyword evidence="9" id="KW-0249">Electron transport</keyword>
<feature type="transmembrane region" description="Helical" evidence="16">
    <location>
        <begin position="177"/>
        <end position="200"/>
    </location>
</feature>
<feature type="transmembrane region" description="Helical" evidence="16">
    <location>
        <begin position="292"/>
        <end position="316"/>
    </location>
</feature>
<evidence type="ECO:0000256" key="8">
    <source>
        <dbReference type="ARBA" id="ARBA00022967"/>
    </source>
</evidence>
<feature type="transmembrane region" description="Helical" evidence="16">
    <location>
        <begin position="242"/>
        <end position="261"/>
    </location>
</feature>
<evidence type="ECO:0000256" key="12">
    <source>
        <dbReference type="ARBA" id="ARBA00023075"/>
    </source>
</evidence>
<evidence type="ECO:0000256" key="1">
    <source>
        <dbReference type="ARBA" id="ARBA00004448"/>
    </source>
</evidence>
<comment type="similarity">
    <text evidence="16">Belongs to the complex I subunit 5 family.</text>
</comment>
<accession>A0A343W6G2</accession>
<dbReference type="InterPro" id="IPR001750">
    <property type="entry name" value="ND/Mrp_TM"/>
</dbReference>
<keyword evidence="4 16" id="KW-0813">Transport</keyword>
<feature type="transmembrane region" description="Helical" evidence="16">
    <location>
        <begin position="420"/>
        <end position="440"/>
    </location>
</feature>
<organism evidence="20">
    <name type="scientific">Eulepethus nanhaiensis</name>
    <dbReference type="NCBI Taxonomy" id="1881687"/>
    <lineage>
        <taxon>Eukaryota</taxon>
        <taxon>Metazoa</taxon>
        <taxon>Spiralia</taxon>
        <taxon>Lophotrochozoa</taxon>
        <taxon>Annelida</taxon>
        <taxon>Polychaeta</taxon>
        <taxon>Errantia</taxon>
        <taxon>Phyllodocida</taxon>
        <taxon>Eulepethidae</taxon>
        <taxon>Eulepethus</taxon>
    </lineage>
</organism>
<keyword evidence="6 16" id="KW-0812">Transmembrane</keyword>
<protein>
    <recommendedName>
        <fullName evidence="3 16">NADH-ubiquinone oxidoreductase chain 5</fullName>
        <ecNumber evidence="2 16">7.1.1.2</ecNumber>
    </recommendedName>
</protein>
<feature type="transmembrane region" description="Helical" evidence="16">
    <location>
        <begin position="549"/>
        <end position="565"/>
    </location>
</feature>
<dbReference type="GO" id="GO:0005743">
    <property type="term" value="C:mitochondrial inner membrane"/>
    <property type="evidence" value="ECO:0007669"/>
    <property type="project" value="UniProtKB-SubCell"/>
</dbReference>
<evidence type="ECO:0000256" key="5">
    <source>
        <dbReference type="ARBA" id="ARBA00022660"/>
    </source>
</evidence>
<dbReference type="GO" id="GO:0042773">
    <property type="term" value="P:ATP synthesis coupled electron transport"/>
    <property type="evidence" value="ECO:0007669"/>
    <property type="project" value="InterPro"/>
</dbReference>
<keyword evidence="5" id="KW-0679">Respiratory chain</keyword>
<feature type="transmembrane region" description="Helical" evidence="16">
    <location>
        <begin position="452"/>
        <end position="470"/>
    </location>
</feature>
<dbReference type="GO" id="GO:0003954">
    <property type="term" value="F:NADH dehydrogenase activity"/>
    <property type="evidence" value="ECO:0007669"/>
    <property type="project" value="TreeGrafter"/>
</dbReference>
<keyword evidence="13 16" id="KW-0496">Mitochondrion</keyword>
<feature type="transmembrane region" description="Helical" evidence="16">
    <location>
        <begin position="88"/>
        <end position="105"/>
    </location>
</feature>
<evidence type="ECO:0000256" key="11">
    <source>
        <dbReference type="ARBA" id="ARBA00023027"/>
    </source>
</evidence>
<evidence type="ECO:0000256" key="2">
    <source>
        <dbReference type="ARBA" id="ARBA00012944"/>
    </source>
</evidence>
<keyword evidence="10 16" id="KW-1133">Transmembrane helix</keyword>
<evidence type="ECO:0000256" key="7">
    <source>
        <dbReference type="ARBA" id="ARBA00022792"/>
    </source>
</evidence>
<evidence type="ECO:0000256" key="3">
    <source>
        <dbReference type="ARBA" id="ARBA00021096"/>
    </source>
</evidence>
<keyword evidence="11 16" id="KW-0520">NAD</keyword>
<evidence type="ECO:0000259" key="19">
    <source>
        <dbReference type="Pfam" id="PF06455"/>
    </source>
</evidence>
<evidence type="ECO:0000256" key="13">
    <source>
        <dbReference type="ARBA" id="ARBA00023128"/>
    </source>
</evidence>
<feature type="transmembrane region" description="Helical" evidence="16">
    <location>
        <begin position="268"/>
        <end position="286"/>
    </location>
</feature>
<evidence type="ECO:0000259" key="17">
    <source>
        <dbReference type="Pfam" id="PF00361"/>
    </source>
</evidence>
<evidence type="ECO:0000256" key="15">
    <source>
        <dbReference type="ARBA" id="ARBA00049551"/>
    </source>
</evidence>
<comment type="subcellular location">
    <subcellularLocation>
        <location evidence="1">Mitochondrion inner membrane</location>
        <topology evidence="1">Multi-pass membrane protein</topology>
    </subcellularLocation>
</comment>
<dbReference type="EMBL" id="KY753834">
    <property type="protein sequence ID" value="AVW86184.1"/>
    <property type="molecule type" value="Genomic_DNA"/>
</dbReference>
<dbReference type="PANTHER" id="PTHR42829">
    <property type="entry name" value="NADH-UBIQUINONE OXIDOREDUCTASE CHAIN 5"/>
    <property type="match status" value="1"/>
</dbReference>
<keyword evidence="14 16" id="KW-0472">Membrane</keyword>
<feature type="transmembrane region" description="Helical" evidence="16">
    <location>
        <begin position="59"/>
        <end position="81"/>
    </location>
</feature>
<feature type="domain" description="NADH-Ubiquinone oxidoreductase (complex I) chain 5 N-terminal" evidence="18">
    <location>
        <begin position="40"/>
        <end position="88"/>
    </location>
</feature>
<dbReference type="InterPro" id="IPR010934">
    <property type="entry name" value="NADH_DH_su5_C"/>
</dbReference>
<reference evidence="20" key="1">
    <citation type="journal article" date="2018" name="Mol. Phylogenet. Evol.">
        <title>Phylogeny, evolution and mitochondrial gene order rearrangement in scale worms (Aphroditiformia, Annelida).</title>
        <authorList>
            <person name="Zhang Y."/>
            <person name="Sun J."/>
            <person name="Rouse G.W."/>
            <person name="Wiklund H."/>
            <person name="Pleijel F."/>
            <person name="Watanabe H.K."/>
            <person name="Chen C."/>
            <person name="Qian P.-Y."/>
            <person name="Qiu J.-W."/>
        </authorList>
    </citation>
    <scope>NUCLEOTIDE SEQUENCE</scope>
</reference>
<evidence type="ECO:0000256" key="6">
    <source>
        <dbReference type="ARBA" id="ARBA00022692"/>
    </source>
</evidence>
<dbReference type="Pfam" id="PF00662">
    <property type="entry name" value="Proton_antipo_N"/>
    <property type="match status" value="1"/>
</dbReference>
<dbReference type="InterPro" id="IPR003945">
    <property type="entry name" value="NU5C-like"/>
</dbReference>
<evidence type="ECO:0000256" key="4">
    <source>
        <dbReference type="ARBA" id="ARBA00022448"/>
    </source>
</evidence>
<comment type="catalytic activity">
    <reaction evidence="15 16">
        <text>a ubiquinone + NADH + 5 H(+)(in) = a ubiquinol + NAD(+) + 4 H(+)(out)</text>
        <dbReference type="Rhea" id="RHEA:29091"/>
        <dbReference type="Rhea" id="RHEA-COMP:9565"/>
        <dbReference type="Rhea" id="RHEA-COMP:9566"/>
        <dbReference type="ChEBI" id="CHEBI:15378"/>
        <dbReference type="ChEBI" id="CHEBI:16389"/>
        <dbReference type="ChEBI" id="CHEBI:17976"/>
        <dbReference type="ChEBI" id="CHEBI:57540"/>
        <dbReference type="ChEBI" id="CHEBI:57945"/>
        <dbReference type="EC" id="7.1.1.2"/>
    </reaction>
</comment>
<dbReference type="Pfam" id="PF00361">
    <property type="entry name" value="Proton_antipo_M"/>
    <property type="match status" value="1"/>
</dbReference>
<evidence type="ECO:0000256" key="14">
    <source>
        <dbReference type="ARBA" id="ARBA00023136"/>
    </source>
</evidence>
<sequence length="566" mass="62566">MPYFSTMSSKLLWSLFPFPTILSLYLMMNNLSILINWNIFSINSTTISIPIILDPTGSLFSGIVLFISANVMHFASLYMIGDPYMKRFCHMVLLFVLSMNLLIYIPHLICLLLGWDGLGIVSFILVIYYQNPKSLAAGMITALSNRIGDALIILSIGLMINQGHWNILLIWKDQMNSTISILIMTAAMTKSAQMPFSSWLPAAMAAPTPVSALVHSSTLVTAGVFLLIRFYPTLSKSQTFNLSLICVSTMTMFMAGIAAMNECDMKKIIALSTLSQLGVMMASLGMGFPNLAFFHLITHALFKALMFVCAGSMIHFHSHSQDLRSMGNLIFSSPLLSSCLITANLALCGSPFLAGFYSKDLILEMSLSSNINILMITLFFLATSLTASYSIRMLITTMWNSSSSSPMQYINDDSSEFSSPMILLSLGAILSGAILSWTLIPSTQEPTLPIHFKTLALIFSILGAWMAFMISCSHYSPNMSLTLIHHFNTSMWFLTPLSSQNILNTPLSISHKMLKTLDQGWLEFFGSQGMLTSLSSSSSNLISWQKNSMTTHLSIFLLFIIIMSSF</sequence>
<dbReference type="PANTHER" id="PTHR42829:SF2">
    <property type="entry name" value="NADH-UBIQUINONE OXIDOREDUCTASE CHAIN 5"/>
    <property type="match status" value="1"/>
</dbReference>
<proteinExistence type="inferred from homology"/>
<feature type="transmembrane region" description="Helical" evidence="16">
    <location>
        <begin position="328"/>
        <end position="353"/>
    </location>
</feature>
<dbReference type="AlphaFoldDB" id="A0A343W6G2"/>
<evidence type="ECO:0000259" key="18">
    <source>
        <dbReference type="Pfam" id="PF00662"/>
    </source>
</evidence>
<keyword evidence="8" id="KW-1278">Translocase</keyword>
<keyword evidence="12 16" id="KW-0830">Ubiquinone</keyword>
<dbReference type="PRINTS" id="PR01434">
    <property type="entry name" value="NADHDHGNASE5"/>
</dbReference>
<evidence type="ECO:0000256" key="16">
    <source>
        <dbReference type="RuleBase" id="RU003404"/>
    </source>
</evidence>
<evidence type="ECO:0000313" key="20">
    <source>
        <dbReference type="EMBL" id="AVW86184.1"/>
    </source>
</evidence>
<feature type="transmembrane region" description="Helical" evidence="16">
    <location>
        <begin position="212"/>
        <end position="230"/>
    </location>
</feature>
<feature type="domain" description="NADH:quinone oxidoreductase/Mrp antiporter transmembrane" evidence="17">
    <location>
        <begin position="107"/>
        <end position="382"/>
    </location>
</feature>
<evidence type="ECO:0000256" key="10">
    <source>
        <dbReference type="ARBA" id="ARBA00022989"/>
    </source>
</evidence>
<evidence type="ECO:0000256" key="9">
    <source>
        <dbReference type="ARBA" id="ARBA00022982"/>
    </source>
</evidence>
<feature type="transmembrane region" description="Helical" evidence="16">
    <location>
        <begin position="12"/>
        <end position="28"/>
    </location>
</feature>
<comment type="function">
    <text evidence="16">Core subunit of the mitochondrial membrane respiratory chain NADH dehydrogenase (Complex I) which catalyzes electron transfer from NADH through the respiratory chain, using ubiquinone as an electron acceptor. Essential for the catalytic activity and assembly of complex I.</text>
</comment>
<dbReference type="GO" id="GO:0015990">
    <property type="term" value="P:electron transport coupled proton transport"/>
    <property type="evidence" value="ECO:0007669"/>
    <property type="project" value="TreeGrafter"/>
</dbReference>
<feature type="domain" description="NADH dehydrogenase subunit 5 C-terminal" evidence="19">
    <location>
        <begin position="389"/>
        <end position="564"/>
    </location>
</feature>
<dbReference type="Pfam" id="PF06455">
    <property type="entry name" value="NADH5_C"/>
    <property type="match status" value="1"/>
</dbReference>
<geneLocation type="mitochondrion" evidence="20"/>